<evidence type="ECO:0000256" key="5">
    <source>
        <dbReference type="ARBA" id="ARBA00022840"/>
    </source>
</evidence>
<organism evidence="7 8">
    <name type="scientific">Datura stramonium</name>
    <name type="common">Jimsonweed</name>
    <name type="synonym">Common thornapple</name>
    <dbReference type="NCBI Taxonomy" id="4076"/>
    <lineage>
        <taxon>Eukaryota</taxon>
        <taxon>Viridiplantae</taxon>
        <taxon>Streptophyta</taxon>
        <taxon>Embryophyta</taxon>
        <taxon>Tracheophyta</taxon>
        <taxon>Spermatophyta</taxon>
        <taxon>Magnoliopsida</taxon>
        <taxon>eudicotyledons</taxon>
        <taxon>Gunneridae</taxon>
        <taxon>Pentapetalae</taxon>
        <taxon>asterids</taxon>
        <taxon>lamiids</taxon>
        <taxon>Solanales</taxon>
        <taxon>Solanaceae</taxon>
        <taxon>Solanoideae</taxon>
        <taxon>Datureae</taxon>
        <taxon>Datura</taxon>
    </lineage>
</organism>
<name>A0ABS8SU12_DATST</name>
<keyword evidence="3" id="KW-0547">Nucleotide-binding</keyword>
<dbReference type="InterPro" id="IPR000719">
    <property type="entry name" value="Prot_kinase_dom"/>
</dbReference>
<dbReference type="Gene3D" id="1.10.510.10">
    <property type="entry name" value="Transferase(Phosphotransferase) domain 1"/>
    <property type="match status" value="1"/>
</dbReference>
<evidence type="ECO:0000313" key="7">
    <source>
        <dbReference type="EMBL" id="MCD7462301.1"/>
    </source>
</evidence>
<dbReference type="Proteomes" id="UP000823775">
    <property type="component" value="Unassembled WGS sequence"/>
</dbReference>
<evidence type="ECO:0000256" key="1">
    <source>
        <dbReference type="ARBA" id="ARBA00022527"/>
    </source>
</evidence>
<keyword evidence="1" id="KW-0723">Serine/threonine-protein kinase</keyword>
<proteinExistence type="predicted"/>
<reference evidence="7 8" key="1">
    <citation type="journal article" date="2021" name="BMC Genomics">
        <title>Datura genome reveals duplications of psychoactive alkaloid biosynthetic genes and high mutation rate following tissue culture.</title>
        <authorList>
            <person name="Rajewski A."/>
            <person name="Carter-House D."/>
            <person name="Stajich J."/>
            <person name="Litt A."/>
        </authorList>
    </citation>
    <scope>NUCLEOTIDE SEQUENCE [LARGE SCALE GENOMIC DNA]</scope>
    <source>
        <strain evidence="7">AR-01</strain>
    </source>
</reference>
<keyword evidence="2" id="KW-0808">Transferase</keyword>
<evidence type="ECO:0000259" key="6">
    <source>
        <dbReference type="PROSITE" id="PS50011"/>
    </source>
</evidence>
<keyword evidence="5" id="KW-0067">ATP-binding</keyword>
<dbReference type="PANTHER" id="PTHR27002:SF851">
    <property type="entry name" value="G-TYPE LECTIN S-RECEPTOR-LIKE SERINE_THREONINE-PROTEIN KINASE SD1-1"/>
    <property type="match status" value="1"/>
</dbReference>
<feature type="domain" description="Protein kinase" evidence="6">
    <location>
        <begin position="1"/>
        <end position="91"/>
    </location>
</feature>
<dbReference type="Pfam" id="PF07714">
    <property type="entry name" value="PK_Tyr_Ser-Thr"/>
    <property type="match status" value="1"/>
</dbReference>
<dbReference type="SUPFAM" id="SSF56112">
    <property type="entry name" value="Protein kinase-like (PK-like)"/>
    <property type="match status" value="1"/>
</dbReference>
<protein>
    <recommendedName>
        <fullName evidence="6">Protein kinase domain-containing protein</fullName>
    </recommendedName>
</protein>
<evidence type="ECO:0000256" key="3">
    <source>
        <dbReference type="ARBA" id="ARBA00022741"/>
    </source>
</evidence>
<keyword evidence="8" id="KW-1185">Reference proteome</keyword>
<keyword evidence="4" id="KW-0418">Kinase</keyword>
<gene>
    <name evidence="7" type="ORF">HAX54_048209</name>
</gene>
<evidence type="ECO:0000313" key="8">
    <source>
        <dbReference type="Proteomes" id="UP000823775"/>
    </source>
</evidence>
<dbReference type="InterPro" id="IPR001245">
    <property type="entry name" value="Ser-Thr/Tyr_kinase_cat_dom"/>
</dbReference>
<sequence length="91" mass="10114">MNPKISDFGMARSFGGDETGAIHARVVGTYGYMSPEYAVDGIFSVKSDVFSFGVLVLEIVSGRRTEDLFIRPSPQPSWTCICHAKKEDHWN</sequence>
<dbReference type="InterPro" id="IPR011009">
    <property type="entry name" value="Kinase-like_dom_sf"/>
</dbReference>
<dbReference type="PANTHER" id="PTHR27002">
    <property type="entry name" value="RECEPTOR-LIKE SERINE/THREONINE-PROTEIN KINASE SD1-8"/>
    <property type="match status" value="1"/>
</dbReference>
<dbReference type="PROSITE" id="PS50011">
    <property type="entry name" value="PROTEIN_KINASE_DOM"/>
    <property type="match status" value="1"/>
</dbReference>
<dbReference type="EMBL" id="JACEIK010000792">
    <property type="protein sequence ID" value="MCD7462301.1"/>
    <property type="molecule type" value="Genomic_DNA"/>
</dbReference>
<accession>A0ABS8SU12</accession>
<evidence type="ECO:0000256" key="4">
    <source>
        <dbReference type="ARBA" id="ARBA00022777"/>
    </source>
</evidence>
<comment type="caution">
    <text evidence="7">The sequence shown here is derived from an EMBL/GenBank/DDBJ whole genome shotgun (WGS) entry which is preliminary data.</text>
</comment>
<evidence type="ECO:0000256" key="2">
    <source>
        <dbReference type="ARBA" id="ARBA00022679"/>
    </source>
</evidence>